<organism evidence="1 2">
    <name type="scientific">Dentiscutata heterogama</name>
    <dbReference type="NCBI Taxonomy" id="1316150"/>
    <lineage>
        <taxon>Eukaryota</taxon>
        <taxon>Fungi</taxon>
        <taxon>Fungi incertae sedis</taxon>
        <taxon>Mucoromycota</taxon>
        <taxon>Glomeromycotina</taxon>
        <taxon>Glomeromycetes</taxon>
        <taxon>Diversisporales</taxon>
        <taxon>Gigasporaceae</taxon>
        <taxon>Dentiscutata</taxon>
    </lineage>
</organism>
<feature type="non-terminal residue" evidence="1">
    <location>
        <position position="48"/>
    </location>
</feature>
<protein>
    <submittedName>
        <fullName evidence="1">15352_t:CDS:1</fullName>
    </submittedName>
</protein>
<comment type="caution">
    <text evidence="1">The sequence shown here is derived from an EMBL/GenBank/DDBJ whole genome shotgun (WGS) entry which is preliminary data.</text>
</comment>
<reference evidence="1" key="1">
    <citation type="submission" date="2021-06" db="EMBL/GenBank/DDBJ databases">
        <authorList>
            <person name="Kallberg Y."/>
            <person name="Tangrot J."/>
            <person name="Rosling A."/>
        </authorList>
    </citation>
    <scope>NUCLEOTIDE SEQUENCE</scope>
    <source>
        <strain evidence="1">IL203A</strain>
    </source>
</reference>
<evidence type="ECO:0000313" key="1">
    <source>
        <dbReference type="EMBL" id="CAG8572253.1"/>
    </source>
</evidence>
<evidence type="ECO:0000313" key="2">
    <source>
        <dbReference type="Proteomes" id="UP000789702"/>
    </source>
</evidence>
<name>A0ACA9MDS7_9GLOM</name>
<gene>
    <name evidence="1" type="ORF">DHETER_LOCUS6113</name>
</gene>
<proteinExistence type="predicted"/>
<sequence length="48" mass="5631">MAQKPRTTPLYDQLEHVDFVRSRMSSVNEAQQEFITYMNEITDPSLVN</sequence>
<keyword evidence="2" id="KW-1185">Reference proteome</keyword>
<dbReference type="Proteomes" id="UP000789702">
    <property type="component" value="Unassembled WGS sequence"/>
</dbReference>
<dbReference type="EMBL" id="CAJVPU010007398">
    <property type="protein sequence ID" value="CAG8572253.1"/>
    <property type="molecule type" value="Genomic_DNA"/>
</dbReference>
<accession>A0ACA9MDS7</accession>